<keyword evidence="1" id="KW-0812">Transmembrane</keyword>
<dbReference type="AlphaFoldDB" id="A0A1X9YYZ9"/>
<feature type="transmembrane region" description="Helical" evidence="1">
    <location>
        <begin position="84"/>
        <end position="106"/>
    </location>
</feature>
<name>A0A1X9YYZ9_9BACT</name>
<reference evidence="3" key="1">
    <citation type="submission" date="2017-05" db="EMBL/GenBank/DDBJ databases">
        <authorList>
            <person name="Ray J."/>
            <person name="Price M."/>
            <person name="Deutschbauer A."/>
        </authorList>
    </citation>
    <scope>NUCLEOTIDE SEQUENCE [LARGE SCALE GENOMIC DNA]</scope>
    <source>
        <strain evidence="3">DSM 19842</strain>
        <plasmid evidence="3">unnamed</plasmid>
    </source>
</reference>
<accession>A0A1X9YYZ9</accession>
<keyword evidence="1" id="KW-0472">Membrane</keyword>
<proteinExistence type="predicted"/>
<feature type="transmembrane region" description="Helical" evidence="1">
    <location>
        <begin position="12"/>
        <end position="30"/>
    </location>
</feature>
<dbReference type="Gene3D" id="1.10.3080.10">
    <property type="entry name" value="Clc chloride channel"/>
    <property type="match status" value="1"/>
</dbReference>
<keyword evidence="3" id="KW-1185">Reference proteome</keyword>
<keyword evidence="2" id="KW-0614">Plasmid</keyword>
<evidence type="ECO:0000256" key="1">
    <source>
        <dbReference type="SAM" id="Phobius"/>
    </source>
</evidence>
<dbReference type="Proteomes" id="UP000266292">
    <property type="component" value="Plasmid unnamed"/>
</dbReference>
<gene>
    <name evidence="2" type="ORF">CA264_21500</name>
</gene>
<geneLocation type="plasmid" evidence="2 3">
    <name>unnamed</name>
</geneLocation>
<feature type="transmembrane region" description="Helical" evidence="1">
    <location>
        <begin position="126"/>
        <end position="148"/>
    </location>
</feature>
<dbReference type="EMBL" id="CP021236">
    <property type="protein sequence ID" value="ARS38125.1"/>
    <property type="molecule type" value="Genomic_DNA"/>
</dbReference>
<keyword evidence="1" id="KW-1133">Transmembrane helix</keyword>
<dbReference type="KEGG" id="pact:CA264_21500"/>
<sequence>MKRKHQSNMKRLLLVSGAVLVIGFSLNLIWENAQAPLYQGYSGLFGHFWICFVASLVDALVLLLLYTLFAVFNHSPYWPLNAKLWQYILLSFTGGVIAVGFEKWALAVEQWFYTDEMPMVPLLHVGWLPLLQLMILPSLTYYISAITIKLRLINK</sequence>
<feature type="transmembrane region" description="Helical" evidence="1">
    <location>
        <begin position="46"/>
        <end position="72"/>
    </location>
</feature>
<protein>
    <submittedName>
        <fullName evidence="2">Uncharacterized protein</fullName>
    </submittedName>
</protein>
<organism evidence="2 3">
    <name type="scientific">Pontibacter actiniarum</name>
    <dbReference type="NCBI Taxonomy" id="323450"/>
    <lineage>
        <taxon>Bacteria</taxon>
        <taxon>Pseudomonadati</taxon>
        <taxon>Bacteroidota</taxon>
        <taxon>Cytophagia</taxon>
        <taxon>Cytophagales</taxon>
        <taxon>Hymenobacteraceae</taxon>
        <taxon>Pontibacter</taxon>
    </lineage>
</organism>
<dbReference type="OrthoDB" id="979152at2"/>
<dbReference type="STRING" id="709015.GCA_000472485_00110"/>
<evidence type="ECO:0000313" key="3">
    <source>
        <dbReference type="Proteomes" id="UP000266292"/>
    </source>
</evidence>
<evidence type="ECO:0000313" key="2">
    <source>
        <dbReference type="EMBL" id="ARS38125.1"/>
    </source>
</evidence>
<dbReference type="RefSeq" id="WP_025603880.1">
    <property type="nucleotide sequence ID" value="NZ_CP021236.1"/>
</dbReference>